<evidence type="ECO:0000256" key="17">
    <source>
        <dbReference type="PIRNR" id="PIRNR000641"/>
    </source>
</evidence>
<dbReference type="InterPro" id="IPR024171">
    <property type="entry name" value="SRK-like_kinase"/>
</dbReference>
<evidence type="ECO:0000256" key="11">
    <source>
        <dbReference type="ARBA" id="ARBA00023136"/>
    </source>
</evidence>
<dbReference type="PROSITE" id="PS50927">
    <property type="entry name" value="BULB_LECTIN"/>
    <property type="match status" value="1"/>
</dbReference>
<evidence type="ECO:0000256" key="1">
    <source>
        <dbReference type="ARBA" id="ARBA00004479"/>
    </source>
</evidence>
<feature type="domain" description="Protein kinase" evidence="21">
    <location>
        <begin position="507"/>
        <end position="797"/>
    </location>
</feature>
<name>A0AAE1JNI3_9FABA</name>
<evidence type="ECO:0000256" key="20">
    <source>
        <dbReference type="SAM" id="SignalP"/>
    </source>
</evidence>
<keyword evidence="10 19" id="KW-1133">Transmembrane helix</keyword>
<dbReference type="Gene3D" id="3.30.200.20">
    <property type="entry name" value="Phosphorylase Kinase, domain 1"/>
    <property type="match status" value="1"/>
</dbReference>
<keyword evidence="9 17" id="KW-0067">ATP-binding</keyword>
<evidence type="ECO:0000256" key="9">
    <source>
        <dbReference type="ARBA" id="ARBA00022840"/>
    </source>
</evidence>
<dbReference type="EMBL" id="JAWXYG010000013">
    <property type="protein sequence ID" value="KAK4256369.1"/>
    <property type="molecule type" value="Genomic_DNA"/>
</dbReference>
<keyword evidence="7 17" id="KW-0547">Nucleotide-binding</keyword>
<dbReference type="GO" id="GO:0016020">
    <property type="term" value="C:membrane"/>
    <property type="evidence" value="ECO:0007669"/>
    <property type="project" value="UniProtKB-SubCell"/>
</dbReference>
<organism evidence="24 25">
    <name type="scientific">Acacia crassicarpa</name>
    <name type="common">northern wattle</name>
    <dbReference type="NCBI Taxonomy" id="499986"/>
    <lineage>
        <taxon>Eukaryota</taxon>
        <taxon>Viridiplantae</taxon>
        <taxon>Streptophyta</taxon>
        <taxon>Embryophyta</taxon>
        <taxon>Tracheophyta</taxon>
        <taxon>Spermatophyta</taxon>
        <taxon>Magnoliopsida</taxon>
        <taxon>eudicotyledons</taxon>
        <taxon>Gunneridae</taxon>
        <taxon>Pentapetalae</taxon>
        <taxon>rosids</taxon>
        <taxon>fabids</taxon>
        <taxon>Fabales</taxon>
        <taxon>Fabaceae</taxon>
        <taxon>Caesalpinioideae</taxon>
        <taxon>mimosoid clade</taxon>
        <taxon>Acacieae</taxon>
        <taxon>Acacia</taxon>
    </lineage>
</organism>
<dbReference type="EC" id="2.7.11.1" evidence="17"/>
<evidence type="ECO:0000256" key="15">
    <source>
        <dbReference type="ARBA" id="ARBA00047899"/>
    </source>
</evidence>
<evidence type="ECO:0000256" key="2">
    <source>
        <dbReference type="ARBA" id="ARBA00022527"/>
    </source>
</evidence>
<dbReference type="SMART" id="SM00108">
    <property type="entry name" value="B_lectin"/>
    <property type="match status" value="1"/>
</dbReference>
<comment type="similarity">
    <text evidence="17">Belongs to the protein kinase superfamily. Ser/Thr protein kinase family.</text>
</comment>
<dbReference type="InterPro" id="IPR001480">
    <property type="entry name" value="Bulb-type_lectin_dom"/>
</dbReference>
<dbReference type="PROSITE" id="PS00108">
    <property type="entry name" value="PROTEIN_KINASE_ST"/>
    <property type="match status" value="1"/>
</dbReference>
<evidence type="ECO:0000256" key="6">
    <source>
        <dbReference type="ARBA" id="ARBA00022729"/>
    </source>
</evidence>
<evidence type="ECO:0000256" key="8">
    <source>
        <dbReference type="ARBA" id="ARBA00022777"/>
    </source>
</evidence>
<evidence type="ECO:0000256" key="7">
    <source>
        <dbReference type="ARBA" id="ARBA00022741"/>
    </source>
</evidence>
<keyword evidence="2 17" id="KW-0723">Serine/threonine-protein kinase</keyword>
<dbReference type="CDD" id="cd00028">
    <property type="entry name" value="B_lectin"/>
    <property type="match status" value="1"/>
</dbReference>
<keyword evidence="25" id="KW-1185">Reference proteome</keyword>
<dbReference type="InterPro" id="IPR003609">
    <property type="entry name" value="Pan_app"/>
</dbReference>
<dbReference type="Pfam" id="PF00954">
    <property type="entry name" value="S_locus_glycop"/>
    <property type="match status" value="1"/>
</dbReference>
<dbReference type="PANTHER" id="PTHR47974">
    <property type="entry name" value="OS07G0415500 PROTEIN"/>
    <property type="match status" value="1"/>
</dbReference>
<evidence type="ECO:0000259" key="22">
    <source>
        <dbReference type="PROSITE" id="PS50927"/>
    </source>
</evidence>
<evidence type="ECO:0000313" key="25">
    <source>
        <dbReference type="Proteomes" id="UP001293593"/>
    </source>
</evidence>
<dbReference type="GO" id="GO:0048544">
    <property type="term" value="P:recognition of pollen"/>
    <property type="evidence" value="ECO:0007669"/>
    <property type="project" value="InterPro"/>
</dbReference>
<keyword evidence="13" id="KW-0675">Receptor</keyword>
<evidence type="ECO:0000256" key="5">
    <source>
        <dbReference type="ARBA" id="ARBA00022692"/>
    </source>
</evidence>
<dbReference type="Gene3D" id="1.10.510.10">
    <property type="entry name" value="Transferase(Phosphotransferase) domain 1"/>
    <property type="match status" value="1"/>
</dbReference>
<dbReference type="InterPro" id="IPR000858">
    <property type="entry name" value="S_locus_glycoprot_dom"/>
</dbReference>
<dbReference type="PROSITE" id="PS00107">
    <property type="entry name" value="PROTEIN_KINASE_ATP"/>
    <property type="match status" value="1"/>
</dbReference>
<keyword evidence="14" id="KW-0325">Glycoprotein</keyword>
<sequence length="797" mass="89807">MLFLNSFVLFILLIMVLPLQCSSSSSENVFFLSVENPDNLIKSSNKVFTAGFYNVGENAFVFAIWFTEPQGKNLTPIWMANRDGAVNGIGSTLTLHATGNLVLNDAGHFDVWATNTTSTTSPKLVLNDNGNLNLTESNGKVLWQSFDDPTDTLVPEQPLTRFTKLVSSRSQTNCSSGFYKLFFDYDNVLRLLYDGLDVSSIYWPDPGLVSWHAGRSIYNASRTAILDSYGNFSSTDDFTFKTSDYGPVLQRRLTIDYDGNLRVYSRKGRGEKWSISWQAESQPCRIHGICGANSVCTYDRYSGRKCSCLPGYKVKNVRDWSFGCEPKFNLSCGSTESRFLHIKNSEFYGYDQGFFQNHTYKQCVDACLELCGCKGFQYTWDPGGSYYNCYRKTRLLNGYVSPGFRGSIYLRLPKSSPFTFEESTAKKCGSVNSTMLERLYRLRPGRLLIKVLFWLVLAIGSFEVGSIFLVWCLLRTQGKSSTDQHNYHLAATGFRNYNYSELKEATKGFSEEIGRGAGGIVYKGVLGDQRVAAIKRLNEAGQDESEFLAEVNIIGRLNHMNLIDMWGYCAEGKHRLLVYEYMENGSLGENLVSNSSSLDWKKRYNIALGMARGLAYLHEECLEWILHCDIKPQNILLDSEYQPKVADFGLSKLVNRNDANNSGFSRIRGTRGYMAPEWVFNLPITSKVDVYSYGIVVLEMITGKGQVGSHMVDGVESHHGRLVTWVREKKNNRGNGTTSSWVEQIIDPTVEGNYEIGKMEMLARVALDCVEEARDARPTMSQVVEMLQGQETDSQSW</sequence>
<evidence type="ECO:0000259" key="23">
    <source>
        <dbReference type="PROSITE" id="PS50948"/>
    </source>
</evidence>
<keyword evidence="3" id="KW-0245">EGF-like domain</keyword>
<dbReference type="InterPro" id="IPR000719">
    <property type="entry name" value="Prot_kinase_dom"/>
</dbReference>
<gene>
    <name evidence="24" type="ORF">QN277_009245</name>
</gene>
<dbReference type="InterPro" id="IPR011009">
    <property type="entry name" value="Kinase-like_dom_sf"/>
</dbReference>
<keyword evidence="12" id="KW-1015">Disulfide bond</keyword>
<dbReference type="PIRSF" id="PIRSF000641">
    <property type="entry name" value="SRK"/>
    <property type="match status" value="1"/>
</dbReference>
<dbReference type="InterPro" id="IPR036426">
    <property type="entry name" value="Bulb-type_lectin_dom_sf"/>
</dbReference>
<dbReference type="GO" id="GO:0005524">
    <property type="term" value="F:ATP binding"/>
    <property type="evidence" value="ECO:0007669"/>
    <property type="project" value="UniProtKB-UniRule"/>
</dbReference>
<dbReference type="CDD" id="cd01098">
    <property type="entry name" value="PAN_AP_plant"/>
    <property type="match status" value="1"/>
</dbReference>
<evidence type="ECO:0000256" key="4">
    <source>
        <dbReference type="ARBA" id="ARBA00022679"/>
    </source>
</evidence>
<comment type="caution">
    <text evidence="24">The sequence shown here is derived from an EMBL/GenBank/DDBJ whole genome shotgun (WGS) entry which is preliminary data.</text>
</comment>
<feature type="chain" id="PRO_5042011258" description="Receptor-like serine/threonine-protein kinase" evidence="20">
    <location>
        <begin position="24"/>
        <end position="797"/>
    </location>
</feature>
<feature type="transmembrane region" description="Helical" evidence="19">
    <location>
        <begin position="451"/>
        <end position="474"/>
    </location>
</feature>
<dbReference type="FunFam" id="1.10.510.10:FF:000302">
    <property type="entry name" value="Serine/threonine-protein kinase"/>
    <property type="match status" value="1"/>
</dbReference>
<dbReference type="CDD" id="cd14066">
    <property type="entry name" value="STKc_IRAK"/>
    <property type="match status" value="1"/>
</dbReference>
<feature type="binding site" evidence="18">
    <location>
        <position position="535"/>
    </location>
    <ligand>
        <name>ATP</name>
        <dbReference type="ChEBI" id="CHEBI:30616"/>
    </ligand>
</feature>
<dbReference type="Gene3D" id="2.90.10.10">
    <property type="entry name" value="Bulb-type lectin domain"/>
    <property type="match status" value="1"/>
</dbReference>
<keyword evidence="5 19" id="KW-0812">Transmembrane</keyword>
<keyword evidence="6 20" id="KW-0732">Signal</keyword>
<feature type="domain" description="Apple" evidence="23">
    <location>
        <begin position="332"/>
        <end position="413"/>
    </location>
</feature>
<protein>
    <recommendedName>
        <fullName evidence="17">Receptor-like serine/threonine-protein kinase</fullName>
        <ecNumber evidence="17">2.7.11.1</ecNumber>
    </recommendedName>
</protein>
<evidence type="ECO:0000313" key="24">
    <source>
        <dbReference type="EMBL" id="KAK4256369.1"/>
    </source>
</evidence>
<keyword evidence="11 19" id="KW-0472">Membrane</keyword>
<dbReference type="InterPro" id="IPR017441">
    <property type="entry name" value="Protein_kinase_ATP_BS"/>
</dbReference>
<comment type="subcellular location">
    <subcellularLocation>
        <location evidence="1">Membrane</location>
        <topology evidence="1">Single-pass type I membrane protein</topology>
    </subcellularLocation>
</comment>
<evidence type="ECO:0000256" key="12">
    <source>
        <dbReference type="ARBA" id="ARBA00023157"/>
    </source>
</evidence>
<comment type="catalytic activity">
    <reaction evidence="16 17">
        <text>L-seryl-[protein] + ATP = O-phospho-L-seryl-[protein] + ADP + H(+)</text>
        <dbReference type="Rhea" id="RHEA:17989"/>
        <dbReference type="Rhea" id="RHEA-COMP:9863"/>
        <dbReference type="Rhea" id="RHEA-COMP:11604"/>
        <dbReference type="ChEBI" id="CHEBI:15378"/>
        <dbReference type="ChEBI" id="CHEBI:29999"/>
        <dbReference type="ChEBI" id="CHEBI:30616"/>
        <dbReference type="ChEBI" id="CHEBI:83421"/>
        <dbReference type="ChEBI" id="CHEBI:456216"/>
        <dbReference type="EC" id="2.7.11.1"/>
    </reaction>
</comment>
<feature type="domain" description="Bulb-type lectin" evidence="22">
    <location>
        <begin position="26"/>
        <end position="147"/>
    </location>
</feature>
<evidence type="ECO:0000256" key="10">
    <source>
        <dbReference type="ARBA" id="ARBA00022989"/>
    </source>
</evidence>
<dbReference type="PROSITE" id="PS50011">
    <property type="entry name" value="PROTEIN_KINASE_DOM"/>
    <property type="match status" value="1"/>
</dbReference>
<dbReference type="PROSITE" id="PS50948">
    <property type="entry name" value="PAN"/>
    <property type="match status" value="1"/>
</dbReference>
<accession>A0AAE1JNI3</accession>
<keyword evidence="8 17" id="KW-0418">Kinase</keyword>
<dbReference type="CDD" id="cd00053">
    <property type="entry name" value="EGF"/>
    <property type="match status" value="1"/>
</dbReference>
<evidence type="ECO:0000256" key="19">
    <source>
        <dbReference type="SAM" id="Phobius"/>
    </source>
</evidence>
<dbReference type="SUPFAM" id="SSF56112">
    <property type="entry name" value="Protein kinase-like (PK-like)"/>
    <property type="match status" value="1"/>
</dbReference>
<evidence type="ECO:0000256" key="18">
    <source>
        <dbReference type="PROSITE-ProRule" id="PRU10141"/>
    </source>
</evidence>
<evidence type="ECO:0000256" key="3">
    <source>
        <dbReference type="ARBA" id="ARBA00022536"/>
    </source>
</evidence>
<evidence type="ECO:0000259" key="21">
    <source>
        <dbReference type="PROSITE" id="PS50011"/>
    </source>
</evidence>
<dbReference type="FunFam" id="3.30.200.20:FF:000059">
    <property type="entry name" value="S-receptor-like serine/threonine-protein kinase"/>
    <property type="match status" value="1"/>
</dbReference>
<keyword evidence="4 17" id="KW-0808">Transferase</keyword>
<evidence type="ECO:0000256" key="16">
    <source>
        <dbReference type="ARBA" id="ARBA00048679"/>
    </source>
</evidence>
<dbReference type="Pfam" id="PF00069">
    <property type="entry name" value="Pkinase"/>
    <property type="match status" value="1"/>
</dbReference>
<feature type="signal peptide" evidence="20">
    <location>
        <begin position="1"/>
        <end position="23"/>
    </location>
</feature>
<evidence type="ECO:0000256" key="14">
    <source>
        <dbReference type="ARBA" id="ARBA00023180"/>
    </source>
</evidence>
<evidence type="ECO:0000256" key="13">
    <source>
        <dbReference type="ARBA" id="ARBA00023170"/>
    </source>
</evidence>
<proteinExistence type="inferred from homology"/>
<dbReference type="InterPro" id="IPR008271">
    <property type="entry name" value="Ser/Thr_kinase_AS"/>
</dbReference>
<dbReference type="GO" id="GO:0004674">
    <property type="term" value="F:protein serine/threonine kinase activity"/>
    <property type="evidence" value="ECO:0007669"/>
    <property type="project" value="UniProtKB-KW"/>
</dbReference>
<dbReference type="SMART" id="SM00220">
    <property type="entry name" value="S_TKc"/>
    <property type="match status" value="1"/>
</dbReference>
<dbReference type="SUPFAM" id="SSF51110">
    <property type="entry name" value="alpha-D-mannose-specific plant lectins"/>
    <property type="match status" value="1"/>
</dbReference>
<dbReference type="Pfam" id="PF01453">
    <property type="entry name" value="B_lectin"/>
    <property type="match status" value="1"/>
</dbReference>
<dbReference type="AlphaFoldDB" id="A0AAE1JNI3"/>
<comment type="catalytic activity">
    <reaction evidence="15 17">
        <text>L-threonyl-[protein] + ATP = O-phospho-L-threonyl-[protein] + ADP + H(+)</text>
        <dbReference type="Rhea" id="RHEA:46608"/>
        <dbReference type="Rhea" id="RHEA-COMP:11060"/>
        <dbReference type="Rhea" id="RHEA-COMP:11605"/>
        <dbReference type="ChEBI" id="CHEBI:15378"/>
        <dbReference type="ChEBI" id="CHEBI:30013"/>
        <dbReference type="ChEBI" id="CHEBI:30616"/>
        <dbReference type="ChEBI" id="CHEBI:61977"/>
        <dbReference type="ChEBI" id="CHEBI:456216"/>
        <dbReference type="EC" id="2.7.11.1"/>
    </reaction>
</comment>
<dbReference type="Proteomes" id="UP001293593">
    <property type="component" value="Unassembled WGS sequence"/>
</dbReference>
<reference evidence="24" key="1">
    <citation type="submission" date="2023-10" db="EMBL/GenBank/DDBJ databases">
        <title>Chromosome-level genome of the transformable northern wattle, Acacia crassicarpa.</title>
        <authorList>
            <person name="Massaro I."/>
            <person name="Sinha N.R."/>
            <person name="Poethig S."/>
            <person name="Leichty A.R."/>
        </authorList>
    </citation>
    <scope>NUCLEOTIDE SEQUENCE</scope>
    <source>
        <strain evidence="24">Acra3RX</strain>
        <tissue evidence="24">Leaf</tissue>
    </source>
</reference>
<dbReference type="PANTHER" id="PTHR47974:SF3">
    <property type="entry name" value="RECEPTOR-LIKE SERINE_THREONINE-PROTEIN KINASE"/>
    <property type="match status" value="1"/>
</dbReference>